<feature type="compositionally biased region" description="Polar residues" evidence="1">
    <location>
        <begin position="37"/>
        <end position="49"/>
    </location>
</feature>
<dbReference type="Proteomes" id="UP000887116">
    <property type="component" value="Unassembled WGS sequence"/>
</dbReference>
<keyword evidence="3" id="KW-1185">Reference proteome</keyword>
<dbReference type="EMBL" id="BMAO01003357">
    <property type="protein sequence ID" value="GFQ87257.1"/>
    <property type="molecule type" value="Genomic_DNA"/>
</dbReference>
<accession>A0A8X6I473</accession>
<reference evidence="2" key="1">
    <citation type="submission" date="2020-07" db="EMBL/GenBank/DDBJ databases">
        <title>Multicomponent nature underlies the extraordinary mechanical properties of spider dragline silk.</title>
        <authorList>
            <person name="Kono N."/>
            <person name="Nakamura H."/>
            <person name="Mori M."/>
            <person name="Yoshida Y."/>
            <person name="Ohtoshi R."/>
            <person name="Malay A.D."/>
            <person name="Moran D.A.P."/>
            <person name="Tomita M."/>
            <person name="Numata K."/>
            <person name="Arakawa K."/>
        </authorList>
    </citation>
    <scope>NUCLEOTIDE SEQUENCE</scope>
</reference>
<dbReference type="OrthoDB" id="10435337at2759"/>
<feature type="region of interest" description="Disordered" evidence="1">
    <location>
        <begin position="1"/>
        <end position="84"/>
    </location>
</feature>
<proteinExistence type="predicted"/>
<evidence type="ECO:0000256" key="1">
    <source>
        <dbReference type="SAM" id="MobiDB-lite"/>
    </source>
</evidence>
<name>A0A8X6I473_TRICU</name>
<feature type="compositionally biased region" description="Basic and acidic residues" evidence="1">
    <location>
        <begin position="126"/>
        <end position="136"/>
    </location>
</feature>
<feature type="region of interest" description="Disordered" evidence="1">
    <location>
        <begin position="124"/>
        <end position="150"/>
    </location>
</feature>
<sequence>MNLYRSFCRKPRDKLSESDGAGSPDHPGIYSPLCTPSRRNNPNSLSFQENPVCRKSSKPPTERREGNSRKKKENKKKQGGGRLPDFLPCLCAVCGCPGAFFCGASVEKQTSIYSFSRVYISSSRTRGGEGRWRMESLEQGTSNNPSSTLR</sequence>
<gene>
    <name evidence="2" type="ORF">TNCT_716671</name>
</gene>
<comment type="caution">
    <text evidence="2">The sequence shown here is derived from an EMBL/GenBank/DDBJ whole genome shotgun (WGS) entry which is preliminary data.</text>
</comment>
<evidence type="ECO:0000313" key="3">
    <source>
        <dbReference type="Proteomes" id="UP000887116"/>
    </source>
</evidence>
<evidence type="ECO:0000313" key="2">
    <source>
        <dbReference type="EMBL" id="GFQ87257.1"/>
    </source>
</evidence>
<protein>
    <submittedName>
        <fullName evidence="2">Uncharacterized protein</fullName>
    </submittedName>
</protein>
<feature type="compositionally biased region" description="Basic residues" evidence="1">
    <location>
        <begin position="69"/>
        <end position="79"/>
    </location>
</feature>
<organism evidence="2 3">
    <name type="scientific">Trichonephila clavata</name>
    <name type="common">Joro spider</name>
    <name type="synonym">Nephila clavata</name>
    <dbReference type="NCBI Taxonomy" id="2740835"/>
    <lineage>
        <taxon>Eukaryota</taxon>
        <taxon>Metazoa</taxon>
        <taxon>Ecdysozoa</taxon>
        <taxon>Arthropoda</taxon>
        <taxon>Chelicerata</taxon>
        <taxon>Arachnida</taxon>
        <taxon>Araneae</taxon>
        <taxon>Araneomorphae</taxon>
        <taxon>Entelegynae</taxon>
        <taxon>Araneoidea</taxon>
        <taxon>Nephilidae</taxon>
        <taxon>Trichonephila</taxon>
    </lineage>
</organism>
<dbReference type="AlphaFoldDB" id="A0A8X6I473"/>
<feature type="compositionally biased region" description="Polar residues" evidence="1">
    <location>
        <begin position="138"/>
        <end position="150"/>
    </location>
</feature>